<gene>
    <name evidence="5" type="ORF">SAMN06295879_1237</name>
</gene>
<dbReference type="PANTHER" id="PTHR33204:SF18">
    <property type="entry name" value="TRANSCRIPTIONAL REGULATORY PROTEIN"/>
    <property type="match status" value="1"/>
</dbReference>
<accession>A0A1T4XK39</accession>
<evidence type="ECO:0000256" key="1">
    <source>
        <dbReference type="ARBA" id="ARBA00023015"/>
    </source>
</evidence>
<name>A0A1T4XK39_9MICO</name>
<organism evidence="5 6">
    <name type="scientific">Agreia bicolorata</name>
    <dbReference type="NCBI Taxonomy" id="110935"/>
    <lineage>
        <taxon>Bacteria</taxon>
        <taxon>Bacillati</taxon>
        <taxon>Actinomycetota</taxon>
        <taxon>Actinomycetes</taxon>
        <taxon>Micrococcales</taxon>
        <taxon>Microbacteriaceae</taxon>
        <taxon>Agreia</taxon>
    </lineage>
</organism>
<keyword evidence="2" id="KW-0238">DNA-binding</keyword>
<keyword evidence="3" id="KW-0804">Transcription</keyword>
<evidence type="ECO:0000313" key="5">
    <source>
        <dbReference type="EMBL" id="SKA89864.1"/>
    </source>
</evidence>
<keyword evidence="1" id="KW-0805">Transcription regulation</keyword>
<dbReference type="InterPro" id="IPR036390">
    <property type="entry name" value="WH_DNA-bd_sf"/>
</dbReference>
<protein>
    <submittedName>
        <fullName evidence="5">Transcriptional regulator, HxlR family</fullName>
    </submittedName>
</protein>
<evidence type="ECO:0000259" key="4">
    <source>
        <dbReference type="PROSITE" id="PS51118"/>
    </source>
</evidence>
<dbReference type="SUPFAM" id="SSF46785">
    <property type="entry name" value="Winged helix' DNA-binding domain"/>
    <property type="match status" value="1"/>
</dbReference>
<dbReference type="RefSeq" id="WP_139368624.1">
    <property type="nucleotide sequence ID" value="NZ_FUYG01000003.1"/>
</dbReference>
<dbReference type="Pfam" id="PF01638">
    <property type="entry name" value="HxlR"/>
    <property type="match status" value="1"/>
</dbReference>
<dbReference type="PANTHER" id="PTHR33204">
    <property type="entry name" value="TRANSCRIPTIONAL REGULATOR, MARR FAMILY"/>
    <property type="match status" value="1"/>
</dbReference>
<dbReference type="AlphaFoldDB" id="A0A1T4XK39"/>
<dbReference type="InterPro" id="IPR036388">
    <property type="entry name" value="WH-like_DNA-bd_sf"/>
</dbReference>
<dbReference type="PROSITE" id="PS51118">
    <property type="entry name" value="HTH_HXLR"/>
    <property type="match status" value="1"/>
</dbReference>
<dbReference type="InterPro" id="IPR002577">
    <property type="entry name" value="HTH_HxlR"/>
</dbReference>
<evidence type="ECO:0000256" key="2">
    <source>
        <dbReference type="ARBA" id="ARBA00023125"/>
    </source>
</evidence>
<dbReference type="GO" id="GO:0003677">
    <property type="term" value="F:DNA binding"/>
    <property type="evidence" value="ECO:0007669"/>
    <property type="project" value="UniProtKB-KW"/>
</dbReference>
<proteinExistence type="predicted"/>
<dbReference type="Gene3D" id="1.10.10.10">
    <property type="entry name" value="Winged helix-like DNA-binding domain superfamily/Winged helix DNA-binding domain"/>
    <property type="match status" value="1"/>
</dbReference>
<dbReference type="EMBL" id="FUYG01000003">
    <property type="protein sequence ID" value="SKA89864.1"/>
    <property type="molecule type" value="Genomic_DNA"/>
</dbReference>
<dbReference type="Proteomes" id="UP000189735">
    <property type="component" value="Unassembled WGS sequence"/>
</dbReference>
<reference evidence="6" key="1">
    <citation type="submission" date="2017-02" db="EMBL/GenBank/DDBJ databases">
        <authorList>
            <person name="Varghese N."/>
            <person name="Submissions S."/>
        </authorList>
    </citation>
    <scope>NUCLEOTIDE SEQUENCE [LARGE SCALE GENOMIC DNA]</scope>
    <source>
        <strain evidence="6">VKM Ac-2052</strain>
    </source>
</reference>
<evidence type="ECO:0000313" key="6">
    <source>
        <dbReference type="Proteomes" id="UP000189735"/>
    </source>
</evidence>
<feature type="domain" description="HTH hxlR-type" evidence="4">
    <location>
        <begin position="11"/>
        <end position="110"/>
    </location>
</feature>
<sequence length="153" mass="16693">MPNASDTQPRCSIARTMQVLGEKWTVLIVRSAFQGDSRFSEFRDRLGVPTDVLSARLTTLVDAGIFERRSYKEAGSRERSSYHLTEAGSELKKVLAALSEWGTAHRASEFGPSALYVDQNSDEVSVEFVSASGVTLDCVDVTMIPGPGATTTW</sequence>
<evidence type="ECO:0000256" key="3">
    <source>
        <dbReference type="ARBA" id="ARBA00023163"/>
    </source>
</evidence>